<dbReference type="Proteomes" id="UP000815325">
    <property type="component" value="Unassembled WGS sequence"/>
</dbReference>
<comment type="caution">
    <text evidence="2">The sequence shown here is derived from an EMBL/GenBank/DDBJ whole genome shotgun (WGS) entry which is preliminary data.</text>
</comment>
<feature type="region of interest" description="Disordered" evidence="1">
    <location>
        <begin position="178"/>
        <end position="206"/>
    </location>
</feature>
<evidence type="ECO:0000313" key="2">
    <source>
        <dbReference type="EMBL" id="KAF5834058.1"/>
    </source>
</evidence>
<sequence length="1125" mass="122413">MRMVQEAPPALADPLFNALPTQSRLSVQRHRALSASANILRLKHGKASKSILPNPQGPLDQEQHLCVEPPPATTSTPQQGDPGGIPLLDAHQPSKDGLGQELHKHLHALQQQRTPAQPAVPPQQQVKATQSGKDCAVAKTGMGQVGQAQSEQACRHAGGQAGAVSTKQRISEVLQRTFGIRLPTQANTPPQQPRKDMQQQQQQQQEQEQGCMQQQEQGCIKQQQQQLLQEQDQTLRLGLQTKHMHQQQQQQQQQLLTPQNWQEQASPASTLAAQTSAPLLQGRHPDKVTPAVLRQEAKSQPPCLPESECGSAKDAADAADHQLGRRAAGAADAADYQLGRHTTDAADHQMGRRTTGVADANHQLGRRTADAIDQELGRRLADAANHQLDRHTTYAADAADHQLGRRTPDAADAVDQCGRPAARPGGPHTLHGSRGKTHSHTHHVLPCLRLPEPEEFLPHPTLSPDPPLVLLPMPLQQQPSPFTSKPRPQISPSAFHHHTSAPYPHSGDHVQTKPGKTFGRERHRVSWRTPSLLVEEGGVAGTNARGEGGSGYAAGTGNAAHVPHAQVPKGILDRLAQDVPAKPILRGSSRGMRGSYARNNVGWESVDDEQGVMDGVASITALGPQQDFGAGREQQRLLRLAEIQQRQQQQQQWSNRSSKSSSSSSRSGSQHHHHTLFHSPSPNLQLLTHHPLHLAPPCKAPTLHVPSPDALPGSTHPHSLHPRSEQPHSLHVGHVKAHCLQPSSKQPHSLQPNSMQRYSRHPPGSTQLHRPSPADTQPHSLHPGSMHLHSLLPADTQPHSRHLSSMQPHCRHPGTMQRHSRHPETVQPRSLLPGSSQLHCLQPSSQLLGIQDANDAASVAGLIGARAESGNHASDVRCEGSDVLDEVELPQPLHWNGEDGQYAEFNGDWTLEHPRSRSRHWNGFCHLERQTGLLGTEEEEEEGGEKEEEDFICKRGERDGPASESRELCSWAPVVGVGQEQHANGFRLGSRCRGPGSVELPWLLGVDPTEEITQGSGAGAGLLCTTGGKIASANQQQSLSELTCRQDQSAVLRKEGDRVDRRYTKAGGARGGGMELKFEDAMPDQVEEAELLGLPNNPVEHLTGQLSLPPLLRAEQPRKRLRLAL</sequence>
<feature type="compositionally biased region" description="Acidic residues" evidence="1">
    <location>
        <begin position="936"/>
        <end position="950"/>
    </location>
</feature>
<feature type="region of interest" description="Disordered" evidence="1">
    <location>
        <begin position="934"/>
        <end position="965"/>
    </location>
</feature>
<feature type="compositionally biased region" description="Polar residues" evidence="1">
    <location>
        <begin position="255"/>
        <end position="271"/>
    </location>
</feature>
<feature type="compositionally biased region" description="Low complexity" evidence="1">
    <location>
        <begin position="110"/>
        <end position="130"/>
    </location>
</feature>
<feature type="region of interest" description="Disordered" evidence="1">
    <location>
        <begin position="241"/>
        <end position="271"/>
    </location>
</feature>
<feature type="region of interest" description="Disordered" evidence="1">
    <location>
        <begin position="698"/>
        <end position="729"/>
    </location>
</feature>
<feature type="compositionally biased region" description="Polar residues" evidence="1">
    <location>
        <begin position="764"/>
        <end position="779"/>
    </location>
</feature>
<feature type="compositionally biased region" description="Basic and acidic residues" evidence="1">
    <location>
        <begin position="314"/>
        <end position="323"/>
    </location>
</feature>
<protein>
    <submittedName>
        <fullName evidence="2">Uncharacterized protein</fullName>
    </submittedName>
</protein>
<keyword evidence="3" id="KW-1185">Reference proteome</keyword>
<feature type="region of interest" description="Disordered" evidence="1">
    <location>
        <begin position="294"/>
        <end position="326"/>
    </location>
</feature>
<dbReference type="EMBL" id="MU069777">
    <property type="protein sequence ID" value="KAF5834058.1"/>
    <property type="molecule type" value="Genomic_DNA"/>
</dbReference>
<evidence type="ECO:0000256" key="1">
    <source>
        <dbReference type="SAM" id="MobiDB-lite"/>
    </source>
</evidence>
<feature type="compositionally biased region" description="Low complexity" evidence="1">
    <location>
        <begin position="643"/>
        <end position="668"/>
    </location>
</feature>
<accession>A0ABQ7GHH7</accession>
<feature type="region of interest" description="Disordered" evidence="1">
    <location>
        <begin position="48"/>
        <end position="132"/>
    </location>
</feature>
<name>A0ABQ7GHH7_DUNSA</name>
<evidence type="ECO:0000313" key="3">
    <source>
        <dbReference type="Proteomes" id="UP000815325"/>
    </source>
</evidence>
<feature type="region of interest" description="Disordered" evidence="1">
    <location>
        <begin position="477"/>
        <end position="521"/>
    </location>
</feature>
<feature type="compositionally biased region" description="Polar residues" evidence="1">
    <location>
        <begin position="741"/>
        <end position="757"/>
    </location>
</feature>
<organism evidence="2 3">
    <name type="scientific">Dunaliella salina</name>
    <name type="common">Green alga</name>
    <name type="synonym">Protococcus salinus</name>
    <dbReference type="NCBI Taxonomy" id="3046"/>
    <lineage>
        <taxon>Eukaryota</taxon>
        <taxon>Viridiplantae</taxon>
        <taxon>Chlorophyta</taxon>
        <taxon>core chlorophytes</taxon>
        <taxon>Chlorophyceae</taxon>
        <taxon>CS clade</taxon>
        <taxon>Chlamydomonadales</taxon>
        <taxon>Dunaliellaceae</taxon>
        <taxon>Dunaliella</taxon>
    </lineage>
</organism>
<proteinExistence type="predicted"/>
<feature type="compositionally biased region" description="Basic and acidic residues" evidence="1">
    <location>
        <begin position="951"/>
        <end position="965"/>
    </location>
</feature>
<gene>
    <name evidence="2" type="ORF">DUNSADRAFT_9408</name>
</gene>
<feature type="region of interest" description="Disordered" evidence="1">
    <location>
        <begin position="643"/>
        <end position="684"/>
    </location>
</feature>
<feature type="region of interest" description="Disordered" evidence="1">
    <location>
        <begin position="741"/>
        <end position="838"/>
    </location>
</feature>
<reference evidence="2" key="1">
    <citation type="submission" date="2017-08" db="EMBL/GenBank/DDBJ databases">
        <authorList>
            <person name="Polle J.E."/>
            <person name="Barry K."/>
            <person name="Cushman J."/>
            <person name="Schmutz J."/>
            <person name="Tran D."/>
            <person name="Hathwaick L.T."/>
            <person name="Yim W.C."/>
            <person name="Jenkins J."/>
            <person name="Mckie-Krisberg Z.M."/>
            <person name="Prochnik S."/>
            <person name="Lindquist E."/>
            <person name="Dockter R.B."/>
            <person name="Adam C."/>
            <person name="Molina H."/>
            <person name="Bunkerborg J."/>
            <person name="Jin E."/>
            <person name="Buchheim M."/>
            <person name="Magnuson J."/>
        </authorList>
    </citation>
    <scope>NUCLEOTIDE SEQUENCE</scope>
    <source>
        <strain evidence="2">CCAP 19/18</strain>
    </source>
</reference>